<sequence length="516" mass="56328">MAVNLIALMSIVGGIFYLTEFRQNLIDRRMDQLRVQAEILAGAIGEAATAGPESSSINEPDARLIIARLVGPSEIRARLFGIEGQLMVDSRFLAGSQSVVAEILPPLGREKSLREKMLDQLNDLLDLVADRPMVPLYHESPTQQAGDYIEVLSAVRGTGSPDPGFRGRPLAVVCRISGAAVSPGSGGLDGLGRYQRYRKHRAVGTDHDPQGIRRLFGRHAFIVDLSASTIARPVRQLARAAERVRNGIGREKRLPRFDRNDEIGDLSLALSDMTEALYRQIDAIDSFAADVAHELKNPLSSLRSAAESLSRTDKPDIRERLLAIIAEDVRRLDRLITDISDASRLDADLTRSRMEPLDLGLLVAMLVDANRTREDCGQKTILFQEPKPGTMMVRGLESRLAQVIANLLENAISFSPDGGTIRLSLSRKGARLELLVEDEGPGLPEGAAQRIFERFYSERPEPEAFGTHSGLGLSISKQIVEAHKGQISASNRAASPDGDTDTPPSGARFCVSLPRL</sequence>
<feature type="region of interest" description="Disordered" evidence="11">
    <location>
        <begin position="486"/>
        <end position="508"/>
    </location>
</feature>
<proteinExistence type="predicted"/>
<keyword evidence="6" id="KW-0812">Transmembrane</keyword>
<evidence type="ECO:0000256" key="2">
    <source>
        <dbReference type="ARBA" id="ARBA00004370"/>
    </source>
</evidence>
<dbReference type="CDD" id="cd06225">
    <property type="entry name" value="HAMP"/>
    <property type="match status" value="1"/>
</dbReference>
<keyword evidence="7 14" id="KW-0418">Kinase</keyword>
<dbReference type="InterPro" id="IPR036097">
    <property type="entry name" value="HisK_dim/P_sf"/>
</dbReference>
<dbReference type="SMART" id="SM00388">
    <property type="entry name" value="HisKA"/>
    <property type="match status" value="1"/>
</dbReference>
<protein>
    <recommendedName>
        <fullName evidence="3">histidine kinase</fullName>
        <ecNumber evidence="3">2.7.13.3</ecNumber>
    </recommendedName>
</protein>
<accession>A0A5A7N5Q5</accession>
<evidence type="ECO:0000313" key="15">
    <source>
        <dbReference type="Proteomes" id="UP000324996"/>
    </source>
</evidence>
<dbReference type="GO" id="GO:0000155">
    <property type="term" value="F:phosphorelay sensor kinase activity"/>
    <property type="evidence" value="ECO:0007669"/>
    <property type="project" value="InterPro"/>
</dbReference>
<dbReference type="Pfam" id="PF00512">
    <property type="entry name" value="HisKA"/>
    <property type="match status" value="1"/>
</dbReference>
<dbReference type="InterPro" id="IPR005467">
    <property type="entry name" value="His_kinase_dom"/>
</dbReference>
<dbReference type="SMART" id="SM00387">
    <property type="entry name" value="HATPase_c"/>
    <property type="match status" value="1"/>
</dbReference>
<evidence type="ECO:0000256" key="1">
    <source>
        <dbReference type="ARBA" id="ARBA00000085"/>
    </source>
</evidence>
<dbReference type="Gene3D" id="1.10.8.500">
    <property type="entry name" value="HAMP domain in histidine kinase"/>
    <property type="match status" value="1"/>
</dbReference>
<dbReference type="PANTHER" id="PTHR45436">
    <property type="entry name" value="SENSOR HISTIDINE KINASE YKOH"/>
    <property type="match status" value="1"/>
</dbReference>
<dbReference type="InterPro" id="IPR003660">
    <property type="entry name" value="HAMP_dom"/>
</dbReference>
<dbReference type="PROSITE" id="PS50885">
    <property type="entry name" value="HAMP"/>
    <property type="match status" value="1"/>
</dbReference>
<evidence type="ECO:0000313" key="14">
    <source>
        <dbReference type="EMBL" id="GER02750.1"/>
    </source>
</evidence>
<keyword evidence="5" id="KW-0808">Transferase</keyword>
<dbReference type="InterPro" id="IPR003594">
    <property type="entry name" value="HATPase_dom"/>
</dbReference>
<name>A0A5A7N5Q5_9PROT</name>
<dbReference type="InterPro" id="IPR025908">
    <property type="entry name" value="Sensor_TM1"/>
</dbReference>
<dbReference type="Gene3D" id="1.10.287.130">
    <property type="match status" value="1"/>
</dbReference>
<keyword evidence="9" id="KW-0902">Two-component regulatory system</keyword>
<evidence type="ECO:0000256" key="8">
    <source>
        <dbReference type="ARBA" id="ARBA00022989"/>
    </source>
</evidence>
<feature type="domain" description="HAMP" evidence="13">
    <location>
        <begin position="228"/>
        <end position="282"/>
    </location>
</feature>
<dbReference type="InterPro" id="IPR004358">
    <property type="entry name" value="Sig_transdc_His_kin-like_C"/>
</dbReference>
<dbReference type="SUPFAM" id="SSF55874">
    <property type="entry name" value="ATPase domain of HSP90 chaperone/DNA topoisomerase II/histidine kinase"/>
    <property type="match status" value="1"/>
</dbReference>
<dbReference type="SUPFAM" id="SSF158472">
    <property type="entry name" value="HAMP domain-like"/>
    <property type="match status" value="1"/>
</dbReference>
<evidence type="ECO:0000256" key="10">
    <source>
        <dbReference type="ARBA" id="ARBA00023136"/>
    </source>
</evidence>
<dbReference type="Pfam" id="PF13755">
    <property type="entry name" value="Sensor_TM1"/>
    <property type="match status" value="1"/>
</dbReference>
<dbReference type="InterPro" id="IPR003661">
    <property type="entry name" value="HisK_dim/P_dom"/>
</dbReference>
<dbReference type="Pfam" id="PF02518">
    <property type="entry name" value="HATPase_c"/>
    <property type="match status" value="1"/>
</dbReference>
<dbReference type="CDD" id="cd00082">
    <property type="entry name" value="HisKA"/>
    <property type="match status" value="1"/>
</dbReference>
<evidence type="ECO:0000256" key="5">
    <source>
        <dbReference type="ARBA" id="ARBA00022679"/>
    </source>
</evidence>
<comment type="subcellular location">
    <subcellularLocation>
        <location evidence="2">Membrane</location>
    </subcellularLocation>
</comment>
<evidence type="ECO:0000256" key="9">
    <source>
        <dbReference type="ARBA" id="ARBA00023012"/>
    </source>
</evidence>
<dbReference type="PRINTS" id="PR00344">
    <property type="entry name" value="BCTRLSENSOR"/>
</dbReference>
<keyword evidence="15" id="KW-1185">Reference proteome</keyword>
<dbReference type="InterPro" id="IPR050428">
    <property type="entry name" value="TCS_sensor_his_kinase"/>
</dbReference>
<dbReference type="AlphaFoldDB" id="A0A5A7N5Q5"/>
<evidence type="ECO:0000256" key="6">
    <source>
        <dbReference type="ARBA" id="ARBA00022692"/>
    </source>
</evidence>
<evidence type="ECO:0000259" key="13">
    <source>
        <dbReference type="PROSITE" id="PS50885"/>
    </source>
</evidence>
<dbReference type="Proteomes" id="UP000324996">
    <property type="component" value="Unassembled WGS sequence"/>
</dbReference>
<dbReference type="InterPro" id="IPR036890">
    <property type="entry name" value="HATPase_C_sf"/>
</dbReference>
<comment type="catalytic activity">
    <reaction evidence="1">
        <text>ATP + protein L-histidine = ADP + protein N-phospho-L-histidine.</text>
        <dbReference type="EC" id="2.7.13.3"/>
    </reaction>
</comment>
<keyword evidence="8" id="KW-1133">Transmembrane helix</keyword>
<keyword evidence="10" id="KW-0472">Membrane</keyword>
<comment type="caution">
    <text evidence="14">The sequence shown here is derived from an EMBL/GenBank/DDBJ whole genome shotgun (WGS) entry which is preliminary data.</text>
</comment>
<dbReference type="GO" id="GO:0016020">
    <property type="term" value="C:membrane"/>
    <property type="evidence" value="ECO:0007669"/>
    <property type="project" value="UniProtKB-SubCell"/>
</dbReference>
<dbReference type="PANTHER" id="PTHR45436:SF5">
    <property type="entry name" value="SENSOR HISTIDINE KINASE TRCS"/>
    <property type="match status" value="1"/>
</dbReference>
<evidence type="ECO:0000256" key="4">
    <source>
        <dbReference type="ARBA" id="ARBA00022553"/>
    </source>
</evidence>
<dbReference type="Pfam" id="PF00672">
    <property type="entry name" value="HAMP"/>
    <property type="match status" value="1"/>
</dbReference>
<evidence type="ECO:0000256" key="11">
    <source>
        <dbReference type="SAM" id="MobiDB-lite"/>
    </source>
</evidence>
<gene>
    <name evidence="14" type="ORF">JCM17846_04320</name>
</gene>
<dbReference type="SMART" id="SM00304">
    <property type="entry name" value="HAMP"/>
    <property type="match status" value="1"/>
</dbReference>
<organism evidence="14 15">
    <name type="scientific">Iodidimonas nitroreducens</name>
    <dbReference type="NCBI Taxonomy" id="1236968"/>
    <lineage>
        <taxon>Bacteria</taxon>
        <taxon>Pseudomonadati</taxon>
        <taxon>Pseudomonadota</taxon>
        <taxon>Alphaproteobacteria</taxon>
        <taxon>Iodidimonadales</taxon>
        <taxon>Iodidimonadaceae</taxon>
        <taxon>Iodidimonas</taxon>
    </lineage>
</organism>
<dbReference type="EMBL" id="BKCN01000001">
    <property type="protein sequence ID" value="GER02750.1"/>
    <property type="molecule type" value="Genomic_DNA"/>
</dbReference>
<dbReference type="EC" id="2.7.13.3" evidence="3"/>
<dbReference type="PROSITE" id="PS50109">
    <property type="entry name" value="HIS_KIN"/>
    <property type="match status" value="1"/>
</dbReference>
<evidence type="ECO:0000256" key="3">
    <source>
        <dbReference type="ARBA" id="ARBA00012438"/>
    </source>
</evidence>
<feature type="domain" description="Histidine kinase" evidence="12">
    <location>
        <begin position="290"/>
        <end position="516"/>
    </location>
</feature>
<dbReference type="InterPro" id="IPR025919">
    <property type="entry name" value="Stimulus_sens_dom"/>
</dbReference>
<dbReference type="Pfam" id="PF13756">
    <property type="entry name" value="Stimulus_sens_1"/>
    <property type="match status" value="1"/>
</dbReference>
<dbReference type="Gene3D" id="3.30.565.10">
    <property type="entry name" value="Histidine kinase-like ATPase, C-terminal domain"/>
    <property type="match status" value="1"/>
</dbReference>
<dbReference type="SUPFAM" id="SSF47384">
    <property type="entry name" value="Homodimeric domain of signal transducing histidine kinase"/>
    <property type="match status" value="1"/>
</dbReference>
<evidence type="ECO:0000259" key="12">
    <source>
        <dbReference type="PROSITE" id="PS50109"/>
    </source>
</evidence>
<reference evidence="14 15" key="1">
    <citation type="submission" date="2019-09" db="EMBL/GenBank/DDBJ databases">
        <title>NBRP : Genome information of microbial organism related human and environment.</title>
        <authorList>
            <person name="Hattori M."/>
            <person name="Oshima K."/>
            <person name="Inaba H."/>
            <person name="Suda W."/>
            <person name="Sakamoto M."/>
            <person name="Iino T."/>
            <person name="Kitahara M."/>
            <person name="Oshida Y."/>
            <person name="Iida T."/>
            <person name="Kudo T."/>
            <person name="Itoh T."/>
            <person name="Ohkuma M."/>
        </authorList>
    </citation>
    <scope>NUCLEOTIDE SEQUENCE [LARGE SCALE GENOMIC DNA]</scope>
    <source>
        <strain evidence="14 15">Q-1</strain>
    </source>
</reference>
<evidence type="ECO:0000256" key="7">
    <source>
        <dbReference type="ARBA" id="ARBA00022777"/>
    </source>
</evidence>
<keyword evidence="4" id="KW-0597">Phosphoprotein</keyword>